<name>A0AAD9D2G5_PAPLA</name>
<dbReference type="Proteomes" id="UP001182556">
    <property type="component" value="Unassembled WGS sequence"/>
</dbReference>
<evidence type="ECO:0000313" key="3">
    <source>
        <dbReference type="Proteomes" id="UP001182556"/>
    </source>
</evidence>
<evidence type="ECO:0000256" key="1">
    <source>
        <dbReference type="SAM" id="MobiDB-lite"/>
    </source>
</evidence>
<dbReference type="EMBL" id="JAODAN010000006">
    <property type="protein sequence ID" value="KAK1923826.1"/>
    <property type="molecule type" value="Genomic_DNA"/>
</dbReference>
<dbReference type="Pfam" id="PF11312">
    <property type="entry name" value="Methyltransf_34"/>
    <property type="match status" value="1"/>
</dbReference>
<gene>
    <name evidence="2" type="ORF">DB88DRAFT_492599</name>
</gene>
<dbReference type="InterPro" id="IPR021463">
    <property type="entry name" value="Methyltransf_34"/>
</dbReference>
<evidence type="ECO:0000313" key="2">
    <source>
        <dbReference type="EMBL" id="KAK1923826.1"/>
    </source>
</evidence>
<feature type="compositionally biased region" description="Basic residues" evidence="1">
    <location>
        <begin position="14"/>
        <end position="27"/>
    </location>
</feature>
<reference evidence="2" key="1">
    <citation type="submission" date="2023-02" db="EMBL/GenBank/DDBJ databases">
        <title>Identification and recombinant expression of a fungal hydrolase from Papiliotrema laurentii that hydrolyzes apple cutin and clears colloidal polyester polyurethane.</title>
        <authorList>
            <consortium name="DOE Joint Genome Institute"/>
            <person name="Roman V.A."/>
            <person name="Bojanowski C."/>
            <person name="Crable B.R."/>
            <person name="Wagner D.N."/>
            <person name="Hung C.S."/>
            <person name="Nadeau L.J."/>
            <person name="Schratz L."/>
            <person name="Haridas S."/>
            <person name="Pangilinan J."/>
            <person name="Lipzen A."/>
            <person name="Na H."/>
            <person name="Yan M."/>
            <person name="Ng V."/>
            <person name="Grigoriev I.V."/>
            <person name="Spatafora J.W."/>
            <person name="Barlow D."/>
            <person name="Biffinger J."/>
            <person name="Kelley-Loughnane N."/>
            <person name="Varaljay V.A."/>
            <person name="Crookes-Goodson W.J."/>
        </authorList>
    </citation>
    <scope>NUCLEOTIDE SEQUENCE</scope>
    <source>
        <strain evidence="2">5307AH</strain>
    </source>
</reference>
<dbReference type="AlphaFoldDB" id="A0AAD9D2G5"/>
<comment type="caution">
    <text evidence="2">The sequence shown here is derived from an EMBL/GenBank/DDBJ whole genome shotgun (WGS) entry which is preliminary data.</text>
</comment>
<organism evidence="2 3">
    <name type="scientific">Papiliotrema laurentii</name>
    <name type="common">Cryptococcus laurentii</name>
    <dbReference type="NCBI Taxonomy" id="5418"/>
    <lineage>
        <taxon>Eukaryota</taxon>
        <taxon>Fungi</taxon>
        <taxon>Dikarya</taxon>
        <taxon>Basidiomycota</taxon>
        <taxon>Agaricomycotina</taxon>
        <taxon>Tremellomycetes</taxon>
        <taxon>Tremellales</taxon>
        <taxon>Rhynchogastremaceae</taxon>
        <taxon>Papiliotrema</taxon>
    </lineage>
</organism>
<sequence length="424" mass="46477">MTHRSRSGGPQKQRGGKKKQPTRKLHHPPPPPVQEETDELPSLRSAVFLDTPSDEEILKLVHHALRGTLDSYEFSATVQKVKGLLYDKKWLEVFTDQTLLESYAGRWVPSRGCCYRELFAHLGAVRKLFVVEQAVSGETPDSDSDEERQDEEEEEESAQAGPSTGNAQPGDQRATGSDPSTDSPPASITNILSLGGGAASELLAVASLVRASQALGTKTPSPSVDRKGKSPVKWNWTGVDIGAWDTVIGKFRSSLQSEWELEDDALGVDFIQADLLAPLAPPSPEGETSTPTFPPIDLGKVVTDLKPDLTTILFTLTELLTQSRPATISLLRSLTAHTPSGSLLLVADSASDISEFEMGSSGRKWPIYMILDTILLGPPGSTSAEWECVRKEDSRWYRLPAGVGANWPVKLENTRYWYRLYRKV</sequence>
<feature type="compositionally biased region" description="Polar residues" evidence="1">
    <location>
        <begin position="160"/>
        <end position="189"/>
    </location>
</feature>
<keyword evidence="3" id="KW-1185">Reference proteome</keyword>
<feature type="compositionally biased region" description="Acidic residues" evidence="1">
    <location>
        <begin position="140"/>
        <end position="157"/>
    </location>
</feature>
<accession>A0AAD9D2G5</accession>
<proteinExistence type="predicted"/>
<feature type="region of interest" description="Disordered" evidence="1">
    <location>
        <begin position="136"/>
        <end position="189"/>
    </location>
</feature>
<protein>
    <submittedName>
        <fullName evidence="2">Cytoplasm protein</fullName>
    </submittedName>
</protein>
<feature type="region of interest" description="Disordered" evidence="1">
    <location>
        <begin position="1"/>
        <end position="40"/>
    </location>
</feature>